<reference evidence="1 2" key="1">
    <citation type="submission" date="2023-10" db="EMBL/GenBank/DDBJ databases">
        <title>Wastewater isolates of ESBL- and carbapenemase-producing Gram-negative bacteria from New Zealand.</title>
        <authorList>
            <person name="Straub C."/>
            <person name="Weaver L."/>
            <person name="Cornelius A."/>
            <person name="Mcgill E."/>
            <person name="Dyet K."/>
            <person name="White L."/>
            <person name="Pattis I."/>
        </authorList>
    </citation>
    <scope>NUCLEOTIDE SEQUENCE [LARGE SCALE GENOMIC DNA]</scope>
    <source>
        <strain evidence="1 2">ESBL09</strain>
    </source>
</reference>
<protein>
    <recommendedName>
        <fullName evidence="3">Resolvase/invertase-type recombinase catalytic domain-containing protein</fullName>
    </recommendedName>
</protein>
<accession>A0AB35XDV7</accession>
<organism evidence="1 2">
    <name type="scientific">Kluyvera ascorbata</name>
    <dbReference type="NCBI Taxonomy" id="51288"/>
    <lineage>
        <taxon>Bacteria</taxon>
        <taxon>Pseudomonadati</taxon>
        <taxon>Pseudomonadota</taxon>
        <taxon>Gammaproteobacteria</taxon>
        <taxon>Enterobacterales</taxon>
        <taxon>Enterobacteriaceae</taxon>
        <taxon>Kluyvera</taxon>
    </lineage>
</organism>
<evidence type="ECO:0008006" key="3">
    <source>
        <dbReference type="Google" id="ProtNLM"/>
    </source>
</evidence>
<dbReference type="RefSeq" id="WP_331388937.1">
    <property type="nucleotide sequence ID" value="NZ_JAZKKV010000001.1"/>
</dbReference>
<evidence type="ECO:0000313" key="2">
    <source>
        <dbReference type="Proteomes" id="UP001331691"/>
    </source>
</evidence>
<name>A0AB35XDV7_9ENTR</name>
<keyword evidence="2" id="KW-1185">Reference proteome</keyword>
<dbReference type="EMBL" id="JAZKKV010000001">
    <property type="protein sequence ID" value="MEE9656451.1"/>
    <property type="molecule type" value="Genomic_DNA"/>
</dbReference>
<evidence type="ECO:0000313" key="1">
    <source>
        <dbReference type="EMBL" id="MEE9656451.1"/>
    </source>
</evidence>
<comment type="caution">
    <text evidence="1">The sequence shown here is derived from an EMBL/GenBank/DDBJ whole genome shotgun (WGS) entry which is preliminary data.</text>
</comment>
<dbReference type="Proteomes" id="UP001331691">
    <property type="component" value="Unassembled WGS sequence"/>
</dbReference>
<proteinExistence type="predicted"/>
<gene>
    <name evidence="1" type="ORF">V4836_20430</name>
</gene>
<dbReference type="AlphaFoldDB" id="A0AB35XDV7"/>
<sequence>MNQYDSTISRQFFKMMVIAMNEVDSILAEQKRAAEQRRLANEKKRHPSGLYAAGDGWYVKQIEELHSPLGLSKVVLVSPDDVCVRYQRQYGKALTTDKLKEWSRDGNFPLPRSINGVIGWESNVVTNGLNELSKAAGRGFTCITRVFAR</sequence>